<organism evidence="2 3">
    <name type="scientific">Platanthera zijinensis</name>
    <dbReference type="NCBI Taxonomy" id="2320716"/>
    <lineage>
        <taxon>Eukaryota</taxon>
        <taxon>Viridiplantae</taxon>
        <taxon>Streptophyta</taxon>
        <taxon>Embryophyta</taxon>
        <taxon>Tracheophyta</taxon>
        <taxon>Spermatophyta</taxon>
        <taxon>Magnoliopsida</taxon>
        <taxon>Liliopsida</taxon>
        <taxon>Asparagales</taxon>
        <taxon>Orchidaceae</taxon>
        <taxon>Orchidoideae</taxon>
        <taxon>Orchideae</taxon>
        <taxon>Orchidinae</taxon>
        <taxon>Platanthera</taxon>
    </lineage>
</organism>
<keyword evidence="1" id="KW-0472">Membrane</keyword>
<evidence type="ECO:0000313" key="3">
    <source>
        <dbReference type="Proteomes" id="UP001418222"/>
    </source>
</evidence>
<dbReference type="EMBL" id="JBBWWQ010000021">
    <property type="protein sequence ID" value="KAK8914487.1"/>
    <property type="molecule type" value="Genomic_DNA"/>
</dbReference>
<evidence type="ECO:0000313" key="2">
    <source>
        <dbReference type="EMBL" id="KAK8914487.1"/>
    </source>
</evidence>
<feature type="transmembrane region" description="Helical" evidence="1">
    <location>
        <begin position="29"/>
        <end position="53"/>
    </location>
</feature>
<dbReference type="Proteomes" id="UP001418222">
    <property type="component" value="Unassembled WGS sequence"/>
</dbReference>
<keyword evidence="1" id="KW-1133">Transmembrane helix</keyword>
<sequence length="90" mass="9319">MVSLHRKVVCLLVVIVALAILLDLKAGMVIGSGCLVNGLCLGVFALSTSIILLPPNLTLALSVPHARAAEADGKPHAASSTESPILLHFR</sequence>
<protein>
    <submittedName>
        <fullName evidence="2">Uncharacterized protein</fullName>
    </submittedName>
</protein>
<evidence type="ECO:0000256" key="1">
    <source>
        <dbReference type="SAM" id="Phobius"/>
    </source>
</evidence>
<gene>
    <name evidence="2" type="ORF">KSP39_PZI023985</name>
</gene>
<keyword evidence="3" id="KW-1185">Reference proteome</keyword>
<accession>A0AAP0AUC7</accession>
<keyword evidence="1" id="KW-0812">Transmembrane</keyword>
<proteinExistence type="predicted"/>
<reference evidence="2 3" key="1">
    <citation type="journal article" date="2022" name="Nat. Plants">
        <title>Genomes of leafy and leafless Platanthera orchids illuminate the evolution of mycoheterotrophy.</title>
        <authorList>
            <person name="Li M.H."/>
            <person name="Liu K.W."/>
            <person name="Li Z."/>
            <person name="Lu H.C."/>
            <person name="Ye Q.L."/>
            <person name="Zhang D."/>
            <person name="Wang J.Y."/>
            <person name="Li Y.F."/>
            <person name="Zhong Z.M."/>
            <person name="Liu X."/>
            <person name="Yu X."/>
            <person name="Liu D.K."/>
            <person name="Tu X.D."/>
            <person name="Liu B."/>
            <person name="Hao Y."/>
            <person name="Liao X.Y."/>
            <person name="Jiang Y.T."/>
            <person name="Sun W.H."/>
            <person name="Chen J."/>
            <person name="Chen Y.Q."/>
            <person name="Ai Y."/>
            <person name="Zhai J.W."/>
            <person name="Wu S.S."/>
            <person name="Zhou Z."/>
            <person name="Hsiao Y.Y."/>
            <person name="Wu W.L."/>
            <person name="Chen Y.Y."/>
            <person name="Lin Y.F."/>
            <person name="Hsu J.L."/>
            <person name="Li C.Y."/>
            <person name="Wang Z.W."/>
            <person name="Zhao X."/>
            <person name="Zhong W.Y."/>
            <person name="Ma X.K."/>
            <person name="Ma L."/>
            <person name="Huang J."/>
            <person name="Chen G.Z."/>
            <person name="Huang M.Z."/>
            <person name="Huang L."/>
            <person name="Peng D.H."/>
            <person name="Luo Y.B."/>
            <person name="Zou S.Q."/>
            <person name="Chen S.P."/>
            <person name="Lan S."/>
            <person name="Tsai W.C."/>
            <person name="Van de Peer Y."/>
            <person name="Liu Z.J."/>
        </authorList>
    </citation>
    <scope>NUCLEOTIDE SEQUENCE [LARGE SCALE GENOMIC DNA]</scope>
    <source>
        <strain evidence="2">Lor287</strain>
    </source>
</reference>
<dbReference type="AlphaFoldDB" id="A0AAP0AUC7"/>
<comment type="caution">
    <text evidence="2">The sequence shown here is derived from an EMBL/GenBank/DDBJ whole genome shotgun (WGS) entry which is preliminary data.</text>
</comment>
<name>A0AAP0AUC7_9ASPA</name>